<reference evidence="2 3" key="1">
    <citation type="submission" date="2015-09" db="EMBL/GenBank/DDBJ databases">
        <title>Host preference determinants of Valsa canker pathogens revealed by comparative genomics.</title>
        <authorList>
            <person name="Yin Z."/>
            <person name="Huang L."/>
        </authorList>
    </citation>
    <scope>NUCLEOTIDE SEQUENCE [LARGE SCALE GENOMIC DNA]</scope>
    <source>
        <strain evidence="2 3">YSFL</strain>
    </source>
</reference>
<organism evidence="2 3">
    <name type="scientific">Cytospora chrysosperma</name>
    <name type="common">Cytospora canker fungus</name>
    <name type="synonym">Sphaeria chrysosperma</name>
    <dbReference type="NCBI Taxonomy" id="252740"/>
    <lineage>
        <taxon>Eukaryota</taxon>
        <taxon>Fungi</taxon>
        <taxon>Dikarya</taxon>
        <taxon>Ascomycota</taxon>
        <taxon>Pezizomycotina</taxon>
        <taxon>Sordariomycetes</taxon>
        <taxon>Sordariomycetidae</taxon>
        <taxon>Diaporthales</taxon>
        <taxon>Cytosporaceae</taxon>
        <taxon>Cytospora</taxon>
    </lineage>
</organism>
<dbReference type="PANTHER" id="PTHR42076">
    <property type="entry name" value="CYANOVIRIN-N HOMOLOG"/>
    <property type="match status" value="1"/>
</dbReference>
<comment type="caution">
    <text evidence="2">The sequence shown here is derived from an EMBL/GenBank/DDBJ whole genome shotgun (WGS) entry which is preliminary data.</text>
</comment>
<dbReference type="AlphaFoldDB" id="A0A423VXL3"/>
<dbReference type="STRING" id="252740.A0A423VXL3"/>
<name>A0A423VXL3_CYTCH</name>
<dbReference type="SMART" id="SM01111">
    <property type="entry name" value="CVNH"/>
    <property type="match status" value="1"/>
</dbReference>
<keyword evidence="3" id="KW-1185">Reference proteome</keyword>
<accession>A0A423VXL3</accession>
<evidence type="ECO:0000313" key="3">
    <source>
        <dbReference type="Proteomes" id="UP000284375"/>
    </source>
</evidence>
<dbReference type="InterPro" id="IPR036673">
    <property type="entry name" value="Cyanovirin-N_sf"/>
</dbReference>
<dbReference type="PANTHER" id="PTHR42076:SF1">
    <property type="entry name" value="CYANOVIRIN-N DOMAIN-CONTAINING PROTEIN"/>
    <property type="match status" value="1"/>
</dbReference>
<dbReference type="EMBL" id="LJZO01000022">
    <property type="protein sequence ID" value="ROV95825.1"/>
    <property type="molecule type" value="Genomic_DNA"/>
</dbReference>
<gene>
    <name evidence="2" type="ORF">VSDG_05173</name>
</gene>
<dbReference type="SUPFAM" id="SSF51322">
    <property type="entry name" value="Cyanovirin-N"/>
    <property type="match status" value="1"/>
</dbReference>
<sequence length="110" mass="12683">MSNFHLTAELNSIRVENGHMLHARIIQADGDHVHSEFDLNRCIGNQDERKSADEAADFSETARDIRFNIEGENQPILRASLEQVNGEWHDRDINLTERIMNRDGQLVFEP</sequence>
<proteinExistence type="predicted"/>
<dbReference type="Gene3D" id="2.30.60.10">
    <property type="entry name" value="Cyanovirin-N"/>
    <property type="match status" value="1"/>
</dbReference>
<dbReference type="InterPro" id="IPR011058">
    <property type="entry name" value="Cyanovirin-N"/>
</dbReference>
<protein>
    <recommendedName>
        <fullName evidence="1">Cyanovirin-N domain-containing protein</fullName>
    </recommendedName>
</protein>
<evidence type="ECO:0000259" key="1">
    <source>
        <dbReference type="SMART" id="SM01111"/>
    </source>
</evidence>
<dbReference type="Proteomes" id="UP000284375">
    <property type="component" value="Unassembled WGS sequence"/>
</dbReference>
<feature type="domain" description="Cyanovirin-N" evidence="1">
    <location>
        <begin position="3"/>
        <end position="108"/>
    </location>
</feature>
<evidence type="ECO:0000313" key="2">
    <source>
        <dbReference type="EMBL" id="ROV95825.1"/>
    </source>
</evidence>
<dbReference type="Pfam" id="PF08881">
    <property type="entry name" value="CVNH"/>
    <property type="match status" value="1"/>
</dbReference>
<dbReference type="OrthoDB" id="2441380at2759"/>